<reference evidence="1" key="1">
    <citation type="submission" date="2021-01" db="EMBL/GenBank/DDBJ databases">
        <title>Enterococcus.</title>
        <authorList>
            <person name="Du X."/>
            <person name="Wang N."/>
        </authorList>
    </citation>
    <scope>NUCLEOTIDE SEQUENCE [LARGE SCALE GENOMIC DNA]</scope>
    <source>
        <strain evidence="1">T90-2</strain>
    </source>
</reference>
<dbReference type="EMBL" id="CP068242">
    <property type="protein sequence ID" value="QQV79587.1"/>
    <property type="molecule type" value="Genomic_DNA"/>
</dbReference>
<name>A0A974S6E7_ENTFL</name>
<proteinExistence type="predicted"/>
<organism evidence="1">
    <name type="scientific">Enterococcus faecalis</name>
    <name type="common">Streptococcus faecalis</name>
    <dbReference type="NCBI Taxonomy" id="1351"/>
    <lineage>
        <taxon>Bacteria</taxon>
        <taxon>Bacillati</taxon>
        <taxon>Bacillota</taxon>
        <taxon>Bacilli</taxon>
        <taxon>Lactobacillales</taxon>
        <taxon>Enterococcaceae</taxon>
        <taxon>Enterococcus</taxon>
    </lineage>
</organism>
<accession>A0A974S6E7</accession>
<sequence>MKAFSSGIALQALVEELGFSTMVSAQLSFCYCTRGFGGDTTSDFRTFFKRKKISATVL</sequence>
<dbReference type="AlphaFoldDB" id="A0A974S6E7"/>
<evidence type="ECO:0000313" key="1">
    <source>
        <dbReference type="EMBL" id="QQV79587.1"/>
    </source>
</evidence>
<gene>
    <name evidence="1" type="ORF">JG559_00155</name>
</gene>
<protein>
    <submittedName>
        <fullName evidence="1">Uncharacterized protein</fullName>
    </submittedName>
</protein>